<protein>
    <recommendedName>
        <fullName evidence="2">Beta-lactamase-related domain-containing protein</fullName>
    </recommendedName>
</protein>
<dbReference type="InterPro" id="IPR001466">
    <property type="entry name" value="Beta-lactam-related"/>
</dbReference>
<sequence>MRCVSWLHGFHCCIPIFWPQAAGFYFNGQHMQEALMQQAIQFAQEHETAWDREVGGVWGVHQQDPPPWNRLLGPVHDRGPVTGLVVVDGHTVASWGEPQRADLTFSVAKMYLALVAGVAHDRGLLPDVDEPVRARVPGIGFDTGRNAKITWRHLLQQTSEWEGERFGVPDQVDRYRAVTFGAPPGGKKGDARPLQEPGTYWEYNDVRINQLSYALLHLFRKPLPEIFREAIMRPLGASDDWHWACYDNAWVEIDGELMPSVPGGSHWGGGMSISSEDQALIGRMLLDEGRANGHQIISAEWVRAMRTPSRLAPYYGYLIWLNEGRRIFPSVTASSFFGIGAGSSFTWVEPERRMVVIVRWLDSAHADALFGKILAAVDA</sequence>
<dbReference type="Proteomes" id="UP000001225">
    <property type="component" value="Chromosome"/>
</dbReference>
<organism evidence="3 4">
    <name type="scientific">Bordetella petrii (strain ATCC BAA-461 / DSM 12804 / CCUG 43448 / CIP 107267 / Se-1111R)</name>
    <dbReference type="NCBI Taxonomy" id="340100"/>
    <lineage>
        <taxon>Bacteria</taxon>
        <taxon>Pseudomonadati</taxon>
        <taxon>Pseudomonadota</taxon>
        <taxon>Betaproteobacteria</taxon>
        <taxon>Burkholderiales</taxon>
        <taxon>Alcaligenaceae</taxon>
        <taxon>Bordetella</taxon>
    </lineage>
</organism>
<dbReference type="InterPro" id="IPR050789">
    <property type="entry name" value="Diverse_Enzym_Activities"/>
</dbReference>
<evidence type="ECO:0000256" key="1">
    <source>
        <dbReference type="ARBA" id="ARBA00022801"/>
    </source>
</evidence>
<dbReference type="STRING" id="94624.Bpet2414"/>
<name>A9IMV7_BORPD</name>
<proteinExistence type="predicted"/>
<accession>A9IMV7</accession>
<dbReference type="SUPFAM" id="SSF56601">
    <property type="entry name" value="beta-lactamase/transpeptidase-like"/>
    <property type="match status" value="1"/>
</dbReference>
<dbReference type="PANTHER" id="PTHR43283">
    <property type="entry name" value="BETA-LACTAMASE-RELATED"/>
    <property type="match status" value="1"/>
</dbReference>
<evidence type="ECO:0000259" key="2">
    <source>
        <dbReference type="Pfam" id="PF00144"/>
    </source>
</evidence>
<dbReference type="KEGG" id="bpt:Bpet2414"/>
<gene>
    <name evidence="3" type="ordered locus">Bpet2414</name>
</gene>
<dbReference type="PANTHER" id="PTHR43283:SF11">
    <property type="entry name" value="BETA-LACTAMASE-RELATED DOMAIN-CONTAINING PROTEIN"/>
    <property type="match status" value="1"/>
</dbReference>
<feature type="domain" description="Beta-lactamase-related" evidence="2">
    <location>
        <begin position="85"/>
        <end position="358"/>
    </location>
</feature>
<keyword evidence="1" id="KW-0378">Hydrolase</keyword>
<dbReference type="Gene3D" id="3.40.710.10">
    <property type="entry name" value="DD-peptidase/beta-lactamase superfamily"/>
    <property type="match status" value="1"/>
</dbReference>
<evidence type="ECO:0000313" key="4">
    <source>
        <dbReference type="Proteomes" id="UP000001225"/>
    </source>
</evidence>
<dbReference type="AlphaFoldDB" id="A9IMV7"/>
<dbReference type="EMBL" id="AM902716">
    <property type="protein sequence ID" value="CAP42756.1"/>
    <property type="molecule type" value="Genomic_DNA"/>
</dbReference>
<dbReference type="Pfam" id="PF00144">
    <property type="entry name" value="Beta-lactamase"/>
    <property type="match status" value="1"/>
</dbReference>
<evidence type="ECO:0000313" key="3">
    <source>
        <dbReference type="EMBL" id="CAP42756.1"/>
    </source>
</evidence>
<dbReference type="GO" id="GO:0016787">
    <property type="term" value="F:hydrolase activity"/>
    <property type="evidence" value="ECO:0007669"/>
    <property type="project" value="UniProtKB-KW"/>
</dbReference>
<keyword evidence="4" id="KW-1185">Reference proteome</keyword>
<dbReference type="InterPro" id="IPR012338">
    <property type="entry name" value="Beta-lactam/transpept-like"/>
</dbReference>
<dbReference type="eggNOG" id="COG1680">
    <property type="taxonomic scope" value="Bacteria"/>
</dbReference>
<reference evidence="3 4" key="1">
    <citation type="journal article" date="2008" name="BMC Genomics">
        <title>The missing link: Bordetella petrii is endowed with both the metabolic versatility of environmental bacteria and virulence traits of pathogenic Bordetellae.</title>
        <authorList>
            <person name="Gross R."/>
            <person name="Guzman C.A."/>
            <person name="Sebaihia M."/>
            <person name="Martins Dos Santos V.A."/>
            <person name="Pieper D.H."/>
            <person name="Koebnik R."/>
            <person name="Lechner M."/>
            <person name="Bartels D."/>
            <person name="Buhrmester J."/>
            <person name="Choudhuri J.V."/>
            <person name="Ebensen T."/>
            <person name="Gaigalat L."/>
            <person name="Herrmann S."/>
            <person name="Khachane A.N."/>
            <person name="Larisch C."/>
            <person name="Link S."/>
            <person name="Linke B."/>
            <person name="Meyer F."/>
            <person name="Mormann S."/>
            <person name="Nakunst D."/>
            <person name="Rueckert C."/>
            <person name="Schneiker-Bekel S."/>
            <person name="Schulze K."/>
            <person name="Vorhoelter F.J."/>
            <person name="Yevsa T."/>
            <person name="Engle J.T."/>
            <person name="Goldman W.E."/>
            <person name="Puehler A."/>
            <person name="Goebel U.B."/>
            <person name="Goesmann A."/>
            <person name="Bloecker H."/>
            <person name="Kaiser O."/>
            <person name="Martinez-Arias R."/>
        </authorList>
    </citation>
    <scope>NUCLEOTIDE SEQUENCE [LARGE SCALE GENOMIC DNA]</scope>
    <source>
        <strain evidence="4">ATCC BAA-461 / DSM 12804 / CCUG 43448 / CIP 107267 / Se-1111R</strain>
    </source>
</reference>